<dbReference type="Proteomes" id="UP000178129">
    <property type="component" value="Unassembled WGS sequence"/>
</dbReference>
<reference evidence="2" key="1">
    <citation type="submission" date="2016-03" db="EMBL/GenBank/DDBJ databases">
        <authorList>
            <person name="Ploux O."/>
        </authorList>
    </citation>
    <scope>NUCLEOTIDE SEQUENCE [LARGE SCALE GENOMIC DNA]</scope>
    <source>
        <strain evidence="2">UK7</strain>
    </source>
</reference>
<comment type="caution">
    <text evidence="1">The sequence shown here is derived from an EMBL/GenBank/DDBJ whole genome shotgun (WGS) entry which is preliminary data.</text>
</comment>
<organism evidence="1 2">
    <name type="scientific">Rhynchosporium graminicola</name>
    <dbReference type="NCBI Taxonomy" id="2792576"/>
    <lineage>
        <taxon>Eukaryota</taxon>
        <taxon>Fungi</taxon>
        <taxon>Dikarya</taxon>
        <taxon>Ascomycota</taxon>
        <taxon>Pezizomycotina</taxon>
        <taxon>Leotiomycetes</taxon>
        <taxon>Helotiales</taxon>
        <taxon>Ploettnerulaceae</taxon>
        <taxon>Rhynchosporium</taxon>
    </lineage>
</organism>
<name>A0A1E1LKY0_9HELO</name>
<dbReference type="AlphaFoldDB" id="A0A1E1LKY0"/>
<keyword evidence="2" id="KW-1185">Reference proteome</keyword>
<dbReference type="InParanoid" id="A0A1E1LKY0"/>
<evidence type="ECO:0000313" key="1">
    <source>
        <dbReference type="EMBL" id="CZT11161.1"/>
    </source>
</evidence>
<sequence>MNIIVLHKWPLPSRDRGSTTGARCIGGGSRGDRCNPDKAGSCNGGLRCAVDNAQAANICPPTKEIERAVSYGWV</sequence>
<evidence type="ECO:0000313" key="2">
    <source>
        <dbReference type="Proteomes" id="UP000178129"/>
    </source>
</evidence>
<proteinExistence type="predicted"/>
<accession>A0A1E1LKY0</accession>
<protein>
    <submittedName>
        <fullName evidence="1">Uncharacterized protein</fullName>
    </submittedName>
</protein>
<gene>
    <name evidence="1" type="ORF">RCO7_11481</name>
</gene>
<dbReference type="EMBL" id="FJUW01000061">
    <property type="protein sequence ID" value="CZT11161.1"/>
    <property type="molecule type" value="Genomic_DNA"/>
</dbReference>